<reference evidence="7" key="1">
    <citation type="submission" date="2023-03" db="EMBL/GenBank/DDBJ databases">
        <title>Edaphobacter sp.</title>
        <authorList>
            <person name="Huber K.J."/>
            <person name="Papendorf J."/>
            <person name="Pilke C."/>
            <person name="Bunk B."/>
            <person name="Sproeer C."/>
            <person name="Pester M."/>
        </authorList>
    </citation>
    <scope>NUCLEOTIDE SEQUENCE</scope>
    <source>
        <strain evidence="7">DSM 110680</strain>
    </source>
</reference>
<sequence length="508" mass="55283">MIRRNIVANAIARGWSAASAYLFIPIYLRFLGIEAYGLVGFYATLVAVLAFADMGFTATLSREMARLSVRKETAAEMGTMLRTYEVLYLCISGAVAVIMWFSGPLIAQHWLHSKTLPISEVTRAIQLMGVAIAFQLPAGLYTGGLIGLQRQVLSSGLLIVWGASRGFGSILVLWLCAPTIIAFSTWQLISNILCCALIRWVLWRVVMRVSGTTGSHFDWAMLRRTWRYAIGMAGSAVLLTLLTQADKAAVSKLLTLDILGYYSIAGALGAAPSMLTAAIAVAIFPRLAGLAETGDQDNFQRVYHRACQLVIVLAVSGGLTLAVYAPQFIRDWTGSAITAQRAGLTASLLVIGQLMQVIMVVPSYLPLAYGNVRLNLQLGICSIVIVIPLLIVLIERYGIVGAGIAWVIMNYSVVLPYTLIAHRRFLPGHFQRWLSRDIALPLVSAGVGLTLWRWLVPIPDSRLVSLAIIALAWCVSAGCAACVSSELRTILRPQFRWSLGNVSPLSNR</sequence>
<feature type="transmembrane region" description="Helical" evidence="6">
    <location>
        <begin position="438"/>
        <end position="456"/>
    </location>
</feature>
<evidence type="ECO:0000256" key="5">
    <source>
        <dbReference type="ARBA" id="ARBA00023136"/>
    </source>
</evidence>
<keyword evidence="4 6" id="KW-1133">Transmembrane helix</keyword>
<comment type="subcellular location">
    <subcellularLocation>
        <location evidence="1">Cell membrane</location>
        <topology evidence="1">Multi-pass membrane protein</topology>
    </subcellularLocation>
</comment>
<feature type="transmembrane region" description="Helical" evidence="6">
    <location>
        <begin position="374"/>
        <end position="393"/>
    </location>
</feature>
<feature type="transmembrane region" description="Helical" evidence="6">
    <location>
        <begin position="226"/>
        <end position="244"/>
    </location>
</feature>
<dbReference type="AlphaFoldDB" id="A0AAU7DIM1"/>
<accession>A0AAU7DIM1</accession>
<feature type="transmembrane region" description="Helical" evidence="6">
    <location>
        <begin position="12"/>
        <end position="33"/>
    </location>
</feature>
<feature type="transmembrane region" description="Helical" evidence="6">
    <location>
        <begin position="158"/>
        <end position="182"/>
    </location>
</feature>
<dbReference type="InterPro" id="IPR050833">
    <property type="entry name" value="Poly_Biosynth_Transport"/>
</dbReference>
<evidence type="ECO:0000313" key="7">
    <source>
        <dbReference type="EMBL" id="XBH17172.1"/>
    </source>
</evidence>
<feature type="transmembrane region" description="Helical" evidence="6">
    <location>
        <begin position="39"/>
        <end position="61"/>
    </location>
</feature>
<keyword evidence="5 6" id="KW-0472">Membrane</keyword>
<evidence type="ECO:0000256" key="1">
    <source>
        <dbReference type="ARBA" id="ARBA00004651"/>
    </source>
</evidence>
<proteinExistence type="predicted"/>
<feature type="transmembrane region" description="Helical" evidence="6">
    <location>
        <begin position="399"/>
        <end position="417"/>
    </location>
</feature>
<dbReference type="PANTHER" id="PTHR30250:SF26">
    <property type="entry name" value="PSMA PROTEIN"/>
    <property type="match status" value="1"/>
</dbReference>
<dbReference type="GO" id="GO:0005886">
    <property type="term" value="C:plasma membrane"/>
    <property type="evidence" value="ECO:0007669"/>
    <property type="project" value="UniProtKB-SubCell"/>
</dbReference>
<feature type="transmembrane region" description="Helical" evidence="6">
    <location>
        <begin position="306"/>
        <end position="325"/>
    </location>
</feature>
<feature type="transmembrane region" description="Helical" evidence="6">
    <location>
        <begin position="462"/>
        <end position="483"/>
    </location>
</feature>
<evidence type="ECO:0000256" key="3">
    <source>
        <dbReference type="ARBA" id="ARBA00022692"/>
    </source>
</evidence>
<dbReference type="Pfam" id="PF01943">
    <property type="entry name" value="Polysacc_synt"/>
    <property type="match status" value="1"/>
</dbReference>
<gene>
    <name evidence="7" type="ORF">P8935_21720</name>
</gene>
<feature type="transmembrane region" description="Helical" evidence="6">
    <location>
        <begin position="345"/>
        <end position="367"/>
    </location>
</feature>
<keyword evidence="2" id="KW-1003">Cell membrane</keyword>
<evidence type="ECO:0000256" key="6">
    <source>
        <dbReference type="SAM" id="Phobius"/>
    </source>
</evidence>
<feature type="transmembrane region" description="Helical" evidence="6">
    <location>
        <begin position="264"/>
        <end position="285"/>
    </location>
</feature>
<name>A0AAU7DIM1_9BACT</name>
<organism evidence="7">
    <name type="scientific">Telmatobacter sp. DSM 110680</name>
    <dbReference type="NCBI Taxonomy" id="3036704"/>
    <lineage>
        <taxon>Bacteria</taxon>
        <taxon>Pseudomonadati</taxon>
        <taxon>Acidobacteriota</taxon>
        <taxon>Terriglobia</taxon>
        <taxon>Terriglobales</taxon>
        <taxon>Acidobacteriaceae</taxon>
        <taxon>Telmatobacter</taxon>
    </lineage>
</organism>
<evidence type="ECO:0000256" key="4">
    <source>
        <dbReference type="ARBA" id="ARBA00022989"/>
    </source>
</evidence>
<protein>
    <submittedName>
        <fullName evidence="7">Oligosaccharide flippase family protein</fullName>
    </submittedName>
</protein>
<feature type="transmembrane region" description="Helical" evidence="6">
    <location>
        <begin position="86"/>
        <end position="107"/>
    </location>
</feature>
<keyword evidence="3 6" id="KW-0812">Transmembrane</keyword>
<dbReference type="RefSeq" id="WP_348262403.1">
    <property type="nucleotide sequence ID" value="NZ_CP121196.1"/>
</dbReference>
<dbReference type="EMBL" id="CP121196">
    <property type="protein sequence ID" value="XBH17172.1"/>
    <property type="molecule type" value="Genomic_DNA"/>
</dbReference>
<dbReference type="InterPro" id="IPR002797">
    <property type="entry name" value="Polysacc_synth"/>
</dbReference>
<feature type="transmembrane region" description="Helical" evidence="6">
    <location>
        <begin position="188"/>
        <end position="206"/>
    </location>
</feature>
<evidence type="ECO:0000256" key="2">
    <source>
        <dbReference type="ARBA" id="ARBA00022475"/>
    </source>
</evidence>
<feature type="transmembrane region" description="Helical" evidence="6">
    <location>
        <begin position="127"/>
        <end position="146"/>
    </location>
</feature>
<dbReference type="PANTHER" id="PTHR30250">
    <property type="entry name" value="PST FAMILY PREDICTED COLANIC ACID TRANSPORTER"/>
    <property type="match status" value="1"/>
</dbReference>